<keyword evidence="4" id="KW-0804">Transcription</keyword>
<dbReference type="Gene3D" id="1.10.10.10">
    <property type="entry name" value="Winged helix-like DNA-binding domain superfamily/Winged helix DNA-binding domain"/>
    <property type="match status" value="1"/>
</dbReference>
<dbReference type="InterPro" id="IPR000847">
    <property type="entry name" value="LysR_HTH_N"/>
</dbReference>
<dbReference type="CDD" id="cd08459">
    <property type="entry name" value="PBP2_DntR_NahR_LinR_like"/>
    <property type="match status" value="1"/>
</dbReference>
<dbReference type="Gene3D" id="3.40.190.10">
    <property type="entry name" value="Periplasmic binding protein-like II"/>
    <property type="match status" value="2"/>
</dbReference>
<dbReference type="EMBL" id="JBBKZV010000009">
    <property type="protein sequence ID" value="MEJ8823713.1"/>
    <property type="molecule type" value="Genomic_DNA"/>
</dbReference>
<evidence type="ECO:0000313" key="6">
    <source>
        <dbReference type="EMBL" id="MEJ8823713.1"/>
    </source>
</evidence>
<dbReference type="InterPro" id="IPR036388">
    <property type="entry name" value="WH-like_DNA-bd_sf"/>
</dbReference>
<dbReference type="PANTHER" id="PTHR30118:SF15">
    <property type="entry name" value="TRANSCRIPTIONAL REGULATORY PROTEIN"/>
    <property type="match status" value="1"/>
</dbReference>
<dbReference type="PROSITE" id="PS50931">
    <property type="entry name" value="HTH_LYSR"/>
    <property type="match status" value="1"/>
</dbReference>
<keyword evidence="2" id="KW-0805">Transcription regulation</keyword>
<dbReference type="PANTHER" id="PTHR30118">
    <property type="entry name" value="HTH-TYPE TRANSCRIPTIONAL REGULATOR LEUO-RELATED"/>
    <property type="match status" value="1"/>
</dbReference>
<proteinExistence type="inferred from homology"/>
<evidence type="ECO:0000256" key="4">
    <source>
        <dbReference type="ARBA" id="ARBA00023163"/>
    </source>
</evidence>
<comment type="caution">
    <text evidence="6">The sequence shown here is derived from an EMBL/GenBank/DDBJ whole genome shotgun (WGS) entry which is preliminary data.</text>
</comment>
<dbReference type="SUPFAM" id="SSF46785">
    <property type="entry name" value="Winged helix' DNA-binding domain"/>
    <property type="match status" value="1"/>
</dbReference>
<dbReference type="PRINTS" id="PR00039">
    <property type="entry name" value="HTHLYSR"/>
</dbReference>
<dbReference type="Pfam" id="PF00126">
    <property type="entry name" value="HTH_1"/>
    <property type="match status" value="1"/>
</dbReference>
<comment type="similarity">
    <text evidence="1">Belongs to the LysR transcriptional regulatory family.</text>
</comment>
<evidence type="ECO:0000256" key="3">
    <source>
        <dbReference type="ARBA" id="ARBA00023125"/>
    </source>
</evidence>
<accession>A0ABU8W231</accession>
<evidence type="ECO:0000259" key="5">
    <source>
        <dbReference type="PROSITE" id="PS50931"/>
    </source>
</evidence>
<gene>
    <name evidence="6" type="ORF">WKW80_17000</name>
</gene>
<dbReference type="RefSeq" id="WP_340364742.1">
    <property type="nucleotide sequence ID" value="NZ_JBBKZV010000009.1"/>
</dbReference>
<evidence type="ECO:0000256" key="2">
    <source>
        <dbReference type="ARBA" id="ARBA00023015"/>
    </source>
</evidence>
<name>A0ABU8W231_9BURK</name>
<sequence>MLWQAFAHQGLEKLLRTAERSGTLFARLHDMDVIPKIKDGEIDLLHLQIFEILLVERNLTRCARVLNMTQPALSKMLARLRLFFGDPLFVRVALRMEPTPKALELAQPVRAVLDGMRALRSGYAAFDPLTSDRRFSIFMVDAAVVQMLPPLLAALRVEAPKVHVQAVPCDVHHLDQWLESGLVDFAIGSFASLTQGIRRHPLWTEGYVSLFRKGHPQLSAENLRTGDDEAGTRSALERFVNEQHALVSATGTGHEYAHAERKLEAILPRDHIVCRVPTFAAAALIARNSDVVATVPRTLGIALARDLDLVAVEPPLPLPPMEIAQYWHDRFHRDPGSQWFRSIVRRLFLRDGAQAT</sequence>
<dbReference type="Proteomes" id="UP001363010">
    <property type="component" value="Unassembled WGS sequence"/>
</dbReference>
<keyword evidence="7" id="KW-1185">Reference proteome</keyword>
<dbReference type="SUPFAM" id="SSF53850">
    <property type="entry name" value="Periplasmic binding protein-like II"/>
    <property type="match status" value="1"/>
</dbReference>
<dbReference type="InterPro" id="IPR005119">
    <property type="entry name" value="LysR_subst-bd"/>
</dbReference>
<keyword evidence="3" id="KW-0238">DNA-binding</keyword>
<protein>
    <submittedName>
        <fullName evidence="6">LysR family transcriptional regulator</fullName>
    </submittedName>
</protein>
<feature type="domain" description="HTH lysR-type" evidence="5">
    <location>
        <begin position="42"/>
        <end position="99"/>
    </location>
</feature>
<evidence type="ECO:0000313" key="7">
    <source>
        <dbReference type="Proteomes" id="UP001363010"/>
    </source>
</evidence>
<dbReference type="InterPro" id="IPR036390">
    <property type="entry name" value="WH_DNA-bd_sf"/>
</dbReference>
<dbReference type="Pfam" id="PF03466">
    <property type="entry name" value="LysR_substrate"/>
    <property type="match status" value="1"/>
</dbReference>
<reference evidence="6 7" key="1">
    <citation type="submission" date="2024-03" db="EMBL/GenBank/DDBJ databases">
        <title>Novel species of the genus Variovorax.</title>
        <authorList>
            <person name="Liu Q."/>
            <person name="Xin Y.-H."/>
        </authorList>
    </citation>
    <scope>NUCLEOTIDE SEQUENCE [LARGE SCALE GENOMIC DNA]</scope>
    <source>
        <strain evidence="6 7">KACC 18501</strain>
    </source>
</reference>
<dbReference type="InterPro" id="IPR050389">
    <property type="entry name" value="LysR-type_TF"/>
</dbReference>
<organism evidence="6 7">
    <name type="scientific">Variovorax humicola</name>
    <dbReference type="NCBI Taxonomy" id="1769758"/>
    <lineage>
        <taxon>Bacteria</taxon>
        <taxon>Pseudomonadati</taxon>
        <taxon>Pseudomonadota</taxon>
        <taxon>Betaproteobacteria</taxon>
        <taxon>Burkholderiales</taxon>
        <taxon>Comamonadaceae</taxon>
        <taxon>Variovorax</taxon>
    </lineage>
</organism>
<evidence type="ECO:0000256" key="1">
    <source>
        <dbReference type="ARBA" id="ARBA00009437"/>
    </source>
</evidence>